<dbReference type="KEGG" id="osn:118761345"/>
<organism evidence="21 22">
    <name type="scientific">Octopus sinensis</name>
    <name type="common">East Asian common octopus</name>
    <dbReference type="NCBI Taxonomy" id="2607531"/>
    <lineage>
        <taxon>Eukaryota</taxon>
        <taxon>Metazoa</taxon>
        <taxon>Spiralia</taxon>
        <taxon>Lophotrochozoa</taxon>
        <taxon>Mollusca</taxon>
        <taxon>Cephalopoda</taxon>
        <taxon>Coleoidea</taxon>
        <taxon>Octopodiformes</taxon>
        <taxon>Octopoda</taxon>
        <taxon>Incirrata</taxon>
        <taxon>Octopodidae</taxon>
        <taxon>Octopus</taxon>
    </lineage>
</organism>
<comment type="cofactor">
    <cofactor evidence="1 19">
        <name>FAD</name>
        <dbReference type="ChEBI" id="CHEBI:57692"/>
    </cofactor>
</comment>
<dbReference type="RefSeq" id="XP_036355070.1">
    <property type="nucleotide sequence ID" value="XM_036499177.1"/>
</dbReference>
<dbReference type="InterPro" id="IPR049398">
    <property type="entry name" value="ETF-QO/FixC_UQ-bd"/>
</dbReference>
<dbReference type="InterPro" id="IPR036188">
    <property type="entry name" value="FAD/NAD-bd_sf"/>
</dbReference>
<dbReference type="SUPFAM" id="SSF54862">
    <property type="entry name" value="4Fe-4S ferredoxins"/>
    <property type="match status" value="1"/>
</dbReference>
<reference evidence="22" key="1">
    <citation type="submission" date="2025-08" db="UniProtKB">
        <authorList>
            <consortium name="RefSeq"/>
        </authorList>
    </citation>
    <scope>IDENTIFICATION</scope>
</reference>
<gene>
    <name evidence="22" type="primary">LOC118761345</name>
</gene>
<keyword evidence="7 19" id="KW-0479">Metal-binding</keyword>
<evidence type="ECO:0000256" key="14">
    <source>
        <dbReference type="ARBA" id="ARBA00023014"/>
    </source>
</evidence>
<dbReference type="Gene3D" id="3.30.9.90">
    <property type="match status" value="1"/>
</dbReference>
<evidence type="ECO:0000256" key="6">
    <source>
        <dbReference type="ARBA" id="ARBA00022630"/>
    </source>
</evidence>
<keyword evidence="21" id="KW-1185">Reference proteome</keyword>
<comment type="similarity">
    <text evidence="4">Belongs to the ETF-QO/FixC family.</text>
</comment>
<evidence type="ECO:0000256" key="12">
    <source>
        <dbReference type="ARBA" id="ARBA00023002"/>
    </source>
</evidence>
<dbReference type="EC" id="1.5.5.1" evidence="19"/>
<dbReference type="GO" id="GO:0005743">
    <property type="term" value="C:mitochondrial inner membrane"/>
    <property type="evidence" value="ECO:0007669"/>
    <property type="project" value="UniProtKB-SubCell"/>
</dbReference>
<dbReference type="AlphaFoldDB" id="A0A7E6EJC7"/>
<evidence type="ECO:0000256" key="13">
    <source>
        <dbReference type="ARBA" id="ARBA00023004"/>
    </source>
</evidence>
<evidence type="ECO:0000256" key="2">
    <source>
        <dbReference type="ARBA" id="ARBA00002819"/>
    </source>
</evidence>
<dbReference type="FunFam" id="3.30.70.20:FF:000015">
    <property type="entry name" value="Electron transfer flavoprotein-ubiquinone oxidoreductase"/>
    <property type="match status" value="1"/>
</dbReference>
<evidence type="ECO:0000313" key="22">
    <source>
        <dbReference type="RefSeq" id="XP_036355070.1"/>
    </source>
</evidence>
<keyword evidence="16" id="KW-0496">Mitochondrion</keyword>
<keyword evidence="14 19" id="KW-0411">Iron-sulfur</keyword>
<proteinExistence type="inferred from homology"/>
<feature type="domain" description="4Fe-4S ferredoxin-type" evidence="20">
    <location>
        <begin position="301"/>
        <end position="330"/>
    </location>
</feature>
<comment type="function">
    <text evidence="2 19">Accepts electrons from ETF and reduces ubiquinone.</text>
</comment>
<evidence type="ECO:0000256" key="8">
    <source>
        <dbReference type="ARBA" id="ARBA00022792"/>
    </source>
</evidence>
<evidence type="ECO:0000256" key="18">
    <source>
        <dbReference type="ARBA" id="ARBA00052682"/>
    </source>
</evidence>
<keyword evidence="15 19" id="KW-0830">Ubiquinone</keyword>
<dbReference type="InterPro" id="IPR017896">
    <property type="entry name" value="4Fe4S_Fe-S-bd"/>
</dbReference>
<name>A0A7E6EJC7_9MOLL</name>
<evidence type="ECO:0000256" key="3">
    <source>
        <dbReference type="ARBA" id="ARBA00004273"/>
    </source>
</evidence>
<evidence type="ECO:0000256" key="11">
    <source>
        <dbReference type="ARBA" id="ARBA00022982"/>
    </source>
</evidence>
<dbReference type="GO" id="GO:0004174">
    <property type="term" value="F:electron-transferring-flavoprotein dehydrogenase activity"/>
    <property type="evidence" value="ECO:0007669"/>
    <property type="project" value="UniProtKB-UniRule"/>
</dbReference>
<keyword evidence="10" id="KW-0809">Transit peptide</keyword>
<evidence type="ECO:0000256" key="10">
    <source>
        <dbReference type="ARBA" id="ARBA00022946"/>
    </source>
</evidence>
<evidence type="ECO:0000256" key="7">
    <source>
        <dbReference type="ARBA" id="ARBA00022723"/>
    </source>
</evidence>
<keyword evidence="5 19" id="KW-0813">Transport</keyword>
<dbReference type="InterPro" id="IPR040156">
    <property type="entry name" value="ETF-QO"/>
</dbReference>
<evidence type="ECO:0000256" key="15">
    <source>
        <dbReference type="ARBA" id="ARBA00023075"/>
    </source>
</evidence>
<evidence type="ECO:0000256" key="1">
    <source>
        <dbReference type="ARBA" id="ARBA00001974"/>
    </source>
</evidence>
<evidence type="ECO:0000256" key="19">
    <source>
        <dbReference type="RuleBase" id="RU366068"/>
    </source>
</evidence>
<dbReference type="Gene3D" id="3.50.50.60">
    <property type="entry name" value="FAD/NAD(P)-binding domain"/>
    <property type="match status" value="1"/>
</dbReference>
<dbReference type="Pfam" id="PF05187">
    <property type="entry name" value="Fer4_ETF_QO"/>
    <property type="match status" value="1"/>
</dbReference>
<keyword evidence="9 19" id="KW-0274">FAD</keyword>
<evidence type="ECO:0000256" key="16">
    <source>
        <dbReference type="ARBA" id="ARBA00023128"/>
    </source>
</evidence>
<sequence length="340" mass="37547">MPPGLMCEDSQTYGGSFIYHYGNEGQDSNLVGIGLVVALDYANTYLSPFNELQKLKLHPYFSTLLEGGKRISYGARALNEGGLQVPPRSRCLSLPRVVFPGGVLVGCGAGFLDAAKAKGIHNAMKSGIIAAESIFEHLQPQVGNDVDCADNVVSGYQDAIRNSDVMRDLYSARNYRPSFNYGRSFGILHTGTIYYLFKGREPWTLKHKKKPDHACLKQNSHKIEYPKPDRKLLFDLMSSVSLTNTNHESDQPPHLTLVDEKATLSINLPKFDGPEQRFCPAGYTIGGHFGVYEYIDGENGKNLKINFQNCIHCKTCDIKDPSQSINWVTPEGGGPAYDGM</sequence>
<evidence type="ECO:0000313" key="21">
    <source>
        <dbReference type="Proteomes" id="UP000515154"/>
    </source>
</evidence>
<keyword evidence="13 19" id="KW-0408">Iron</keyword>
<dbReference type="PANTHER" id="PTHR10617:SF107">
    <property type="entry name" value="ELECTRON TRANSFER FLAVOPROTEIN-UBIQUINONE OXIDOREDUCTASE, MITOCHONDRIAL"/>
    <property type="match status" value="1"/>
</dbReference>
<dbReference type="SUPFAM" id="SSF54373">
    <property type="entry name" value="FAD-linked reductases, C-terminal domain"/>
    <property type="match status" value="1"/>
</dbReference>
<dbReference type="GO" id="GO:0046872">
    <property type="term" value="F:metal ion binding"/>
    <property type="evidence" value="ECO:0007669"/>
    <property type="project" value="UniProtKB-KW"/>
</dbReference>
<evidence type="ECO:0000256" key="17">
    <source>
        <dbReference type="ARBA" id="ARBA00023136"/>
    </source>
</evidence>
<keyword evidence="6 19" id="KW-0285">Flavoprotein</keyword>
<evidence type="ECO:0000256" key="5">
    <source>
        <dbReference type="ARBA" id="ARBA00022448"/>
    </source>
</evidence>
<dbReference type="InterPro" id="IPR007859">
    <property type="entry name" value="ETF-QO/FixX_C"/>
</dbReference>
<dbReference type="Gene3D" id="3.30.70.20">
    <property type="match status" value="1"/>
</dbReference>
<comment type="catalytic activity">
    <reaction evidence="18 19">
        <text>a ubiquinone + reduced [electron-transfer flavoprotein] = a ubiquinol + oxidized [electron-transfer flavoprotein] + H(+)</text>
        <dbReference type="Rhea" id="RHEA:24052"/>
        <dbReference type="Rhea" id="RHEA-COMP:9565"/>
        <dbReference type="Rhea" id="RHEA-COMP:9566"/>
        <dbReference type="Rhea" id="RHEA-COMP:10685"/>
        <dbReference type="Rhea" id="RHEA-COMP:10686"/>
        <dbReference type="ChEBI" id="CHEBI:15378"/>
        <dbReference type="ChEBI" id="CHEBI:16389"/>
        <dbReference type="ChEBI" id="CHEBI:17976"/>
        <dbReference type="ChEBI" id="CHEBI:57692"/>
        <dbReference type="ChEBI" id="CHEBI:58307"/>
        <dbReference type="EC" id="1.5.5.1"/>
    </reaction>
</comment>
<evidence type="ECO:0000256" key="4">
    <source>
        <dbReference type="ARBA" id="ARBA00006796"/>
    </source>
</evidence>
<comment type="subcellular location">
    <subcellularLocation>
        <location evidence="3">Mitochondrion inner membrane</location>
    </subcellularLocation>
</comment>
<dbReference type="PANTHER" id="PTHR10617">
    <property type="entry name" value="ELECTRON TRANSFER FLAVOPROTEIN-UBIQUINONE OXIDOREDUCTASE"/>
    <property type="match status" value="1"/>
</dbReference>
<dbReference type="GO" id="GO:0051539">
    <property type="term" value="F:4 iron, 4 sulfur cluster binding"/>
    <property type="evidence" value="ECO:0007669"/>
    <property type="project" value="UniProtKB-UniRule"/>
</dbReference>
<dbReference type="Proteomes" id="UP000515154">
    <property type="component" value="Unplaced"/>
</dbReference>
<keyword evidence="11 19" id="KW-0249">Electron transport</keyword>
<protein>
    <recommendedName>
        <fullName evidence="19">Electron transfer flavoprotein-ubiquinone oxidoreductase</fullName>
        <shortName evidence="19">ETF-QO</shortName>
        <ecNumber evidence="19">1.5.5.1</ecNumber>
    </recommendedName>
</protein>
<dbReference type="Pfam" id="PF21162">
    <property type="entry name" value="ETFQO_UQ-bd"/>
    <property type="match status" value="1"/>
</dbReference>
<keyword evidence="12 19" id="KW-0560">Oxidoreductase</keyword>
<evidence type="ECO:0000256" key="9">
    <source>
        <dbReference type="ARBA" id="ARBA00022827"/>
    </source>
</evidence>
<accession>A0A7E6EJC7</accession>
<dbReference type="SUPFAM" id="SSF51905">
    <property type="entry name" value="FAD/NAD(P)-binding domain"/>
    <property type="match status" value="1"/>
</dbReference>
<evidence type="ECO:0000259" key="20">
    <source>
        <dbReference type="PROSITE" id="PS51379"/>
    </source>
</evidence>
<comment type="cofactor">
    <cofactor evidence="19">
        <name>[4Fe-4S] cluster</name>
        <dbReference type="ChEBI" id="CHEBI:49883"/>
    </cofactor>
    <text evidence="19">Binds 1 [4Fe-4S] cluster.</text>
</comment>
<keyword evidence="17" id="KW-0472">Membrane</keyword>
<dbReference type="PROSITE" id="PS51379">
    <property type="entry name" value="4FE4S_FER_2"/>
    <property type="match status" value="1"/>
</dbReference>
<keyword evidence="8" id="KW-0999">Mitochondrion inner membrane</keyword>